<feature type="compositionally biased region" description="Polar residues" evidence="1">
    <location>
        <begin position="154"/>
        <end position="168"/>
    </location>
</feature>
<accession>A0A4S8QX19</accession>
<proteinExistence type="predicted"/>
<gene>
    <name evidence="2" type="ORF">BGAL_0265g00040</name>
</gene>
<dbReference type="OrthoDB" id="2129362at2759"/>
<keyword evidence="3" id="KW-1185">Reference proteome</keyword>
<feature type="region of interest" description="Disordered" evidence="1">
    <location>
        <begin position="361"/>
        <end position="414"/>
    </location>
</feature>
<name>A0A4S8QX19_9HELO</name>
<feature type="compositionally biased region" description="Polar residues" evidence="1">
    <location>
        <begin position="405"/>
        <end position="414"/>
    </location>
</feature>
<evidence type="ECO:0000313" key="2">
    <source>
        <dbReference type="EMBL" id="THV48145.1"/>
    </source>
</evidence>
<sequence>MEHPSKIIVSTERDEEFEKARIKRLRGDFEQDYLAFKNEVREIAGKVNGLGSSRFAVGHQKLYQVTPGGPRNLDLDDNSLCRHTPLPPPNMAKMSVFTGKTDLASQLSKLGGLNNSRFSPKVHDNAINKFNFQSSSGESAFKGNAIISTPTKLKSISPSLSGSATSFTPRILEESPSSGGGGVSVAPCSTTVVKDGAVKKPTPEKLMEQRLMADFHKRMGKSQSANSPGVDSANEAIMVPVLSPVTIVPDVKANTIVNENISVASQELFVATDSVASSSIPATHITSSQVQASVLGGVSSESCTLTAPTQTVISGRSLMREDEFMRMLLKDKQERDLKRKSIAASKQITQAENFKVNIQQVKSEPPPSSPNHPPLSISISQQPQTSTDEEVNSDNKNTFEHKLESPSTEKSTFPQIQNSRTTMSNKPLIPAPVNSWTTAKLTQGKTLSKADEDFQTFIANKAAADAEVRAQQTVPQPTSPKPVTRKPTKAEANAEKRKLAAGTADFSVFLARRFADPPITKKENILNGKPFAEKAISVMSTINDDNTNAAISLAALKRESSQDKISHVAVHTFAPKEKQAAILTNTQVNDPSNGKLMDNLNQAVSLVSSPPFWSISSFSDIGDKLKKADIGTESKEGVRLSETKDANLTLCDWDGKWCTPPIWEERGAFDSAYIPSYIREWSNNVSPVQPVTITIDTSAEGFRSGEFVVNNVVLSKAPHHEPTIPGEFISLKRLCTWPWFGELTLLLDILNASDEQKRLHQTAAKNAAAYFQNVERARKAQEQSVIASNAHYERQMAEDPEPNSSAPKIEIYLRPAIEADAKQILEIYNYYIRESYIPEDQEPVTENDILYLIMVAKKEKLPFVVAVKGCVPAKSANPKVKTKLPQYENIVGFGYTEIRGCGITGKSNGRSRFTHNLHFYVHPEYTRKGIGGCVLDRLLVVSSRAWSSHGGYNWLNPDNDRAYGHGCGARCHQMIIEVPFKKGDLNYEWMKKFLRNFWFLDEIRLMSVGRTSVLKSPVEWLDVVHFQKELEHSGEFTHMV</sequence>
<feature type="compositionally biased region" description="Pro residues" evidence="1">
    <location>
        <begin position="364"/>
        <end position="373"/>
    </location>
</feature>
<evidence type="ECO:0000313" key="3">
    <source>
        <dbReference type="Proteomes" id="UP000308671"/>
    </source>
</evidence>
<dbReference type="AlphaFoldDB" id="A0A4S8QX19"/>
<organism evidence="2 3">
    <name type="scientific">Botrytis galanthina</name>
    <dbReference type="NCBI Taxonomy" id="278940"/>
    <lineage>
        <taxon>Eukaryota</taxon>
        <taxon>Fungi</taxon>
        <taxon>Dikarya</taxon>
        <taxon>Ascomycota</taxon>
        <taxon>Pezizomycotina</taxon>
        <taxon>Leotiomycetes</taxon>
        <taxon>Helotiales</taxon>
        <taxon>Sclerotiniaceae</taxon>
        <taxon>Botrytis</taxon>
    </lineage>
</organism>
<evidence type="ECO:0008006" key="4">
    <source>
        <dbReference type="Google" id="ProtNLM"/>
    </source>
</evidence>
<feature type="region of interest" description="Disordered" evidence="1">
    <location>
        <begin position="470"/>
        <end position="489"/>
    </location>
</feature>
<feature type="compositionally biased region" description="Low complexity" evidence="1">
    <location>
        <begin position="374"/>
        <end position="386"/>
    </location>
</feature>
<dbReference type="Proteomes" id="UP000308671">
    <property type="component" value="Unassembled WGS sequence"/>
</dbReference>
<dbReference type="SUPFAM" id="SSF55729">
    <property type="entry name" value="Acyl-CoA N-acyltransferases (Nat)"/>
    <property type="match status" value="1"/>
</dbReference>
<comment type="caution">
    <text evidence="2">The sequence shown here is derived from an EMBL/GenBank/DDBJ whole genome shotgun (WGS) entry which is preliminary data.</text>
</comment>
<protein>
    <recommendedName>
        <fullName evidence="4">N-acetyltransferase domain-containing protein</fullName>
    </recommendedName>
</protein>
<evidence type="ECO:0000256" key="1">
    <source>
        <dbReference type="SAM" id="MobiDB-lite"/>
    </source>
</evidence>
<dbReference type="EMBL" id="PQXL01000265">
    <property type="protein sequence ID" value="THV48145.1"/>
    <property type="molecule type" value="Genomic_DNA"/>
</dbReference>
<dbReference type="InterPro" id="IPR016181">
    <property type="entry name" value="Acyl_CoA_acyltransferase"/>
</dbReference>
<feature type="region of interest" description="Disordered" evidence="1">
    <location>
        <begin position="154"/>
        <end position="186"/>
    </location>
</feature>
<reference evidence="2 3" key="1">
    <citation type="submission" date="2017-12" db="EMBL/GenBank/DDBJ databases">
        <title>Comparative genomics of Botrytis spp.</title>
        <authorList>
            <person name="Valero-Jimenez C.A."/>
            <person name="Tapia P."/>
            <person name="Veloso J."/>
            <person name="Silva-Moreno E."/>
            <person name="Staats M."/>
            <person name="Valdes J.H."/>
            <person name="Van Kan J.A.L."/>
        </authorList>
    </citation>
    <scope>NUCLEOTIDE SEQUENCE [LARGE SCALE GENOMIC DNA]</scope>
    <source>
        <strain evidence="2 3">MUCL435</strain>
    </source>
</reference>
<dbReference type="Gene3D" id="3.40.630.30">
    <property type="match status" value="1"/>
</dbReference>